<protein>
    <submittedName>
        <fullName evidence="2">Nuclease-like protein</fullName>
    </submittedName>
</protein>
<name>A0A285UST1_9STAP</name>
<dbReference type="Proteomes" id="UP000219412">
    <property type="component" value="Unassembled WGS sequence"/>
</dbReference>
<dbReference type="InterPro" id="IPR011528">
    <property type="entry name" value="NERD"/>
</dbReference>
<dbReference type="RefSeq" id="WP_179647225.1">
    <property type="nucleotide sequence ID" value="NZ_OBQF01000007.1"/>
</dbReference>
<dbReference type="AlphaFoldDB" id="A0A285UST1"/>
<reference evidence="3" key="1">
    <citation type="submission" date="2017-08" db="EMBL/GenBank/DDBJ databases">
        <authorList>
            <person name="Varghese N."/>
            <person name="Submissions S."/>
        </authorList>
    </citation>
    <scope>NUCLEOTIDE SEQUENCE [LARGE SCALE GENOMIC DNA]</scope>
    <source>
        <strain evidence="3">DSM 23173</strain>
    </source>
</reference>
<feature type="domain" description="NERD" evidence="1">
    <location>
        <begin position="37"/>
        <end position="148"/>
    </location>
</feature>
<evidence type="ECO:0000259" key="1">
    <source>
        <dbReference type="PROSITE" id="PS50965"/>
    </source>
</evidence>
<gene>
    <name evidence="2" type="ORF">SAMN05878391_2506</name>
</gene>
<organism evidence="2 3">
    <name type="scientific">Salinicoccus kekensis</name>
    <dbReference type="NCBI Taxonomy" id="714307"/>
    <lineage>
        <taxon>Bacteria</taxon>
        <taxon>Bacillati</taxon>
        <taxon>Bacillota</taxon>
        <taxon>Bacilli</taxon>
        <taxon>Bacillales</taxon>
        <taxon>Staphylococcaceae</taxon>
        <taxon>Salinicoccus</taxon>
    </lineage>
</organism>
<dbReference type="EMBL" id="OBQF01000007">
    <property type="protein sequence ID" value="SOC44869.1"/>
    <property type="molecule type" value="Genomic_DNA"/>
</dbReference>
<dbReference type="Pfam" id="PF08378">
    <property type="entry name" value="NERD"/>
    <property type="match status" value="1"/>
</dbReference>
<sequence>MYLTERNKSNELIYLEALAKRATLTAQEEKTLKRLRRGHEGEKLYDTIFDEVGHENLNIFRDIWLKADKSLTQIDTLIITDDILFINEIKNYSGHYKYEGNMWKIGKLQISDDPLIQAKRSVSKLVKLFIENKINITTDYNVICPDPYFILTTQDDLCRTKVIKRDVMKQYFRGLNQHQSWDRSARITEIIKNKIVSEPAYEATIDPERLTLGRQCSKCCSFSLKSHRYFTLCTDCSHKDSNKNHIHSAIKDFHILFPGEKIKIRAVRNFLNNEISDSTIKRYMGEFCLLNNKGRYATYTLRPNHTR</sequence>
<keyword evidence="3" id="KW-1185">Reference proteome</keyword>
<dbReference type="PROSITE" id="PS50965">
    <property type="entry name" value="NERD"/>
    <property type="match status" value="1"/>
</dbReference>
<accession>A0A285UST1</accession>
<proteinExistence type="predicted"/>
<evidence type="ECO:0000313" key="2">
    <source>
        <dbReference type="EMBL" id="SOC44869.1"/>
    </source>
</evidence>
<evidence type="ECO:0000313" key="3">
    <source>
        <dbReference type="Proteomes" id="UP000219412"/>
    </source>
</evidence>